<gene>
    <name evidence="1" type="ORF">Vau01_089650</name>
</gene>
<dbReference type="EMBL" id="BOPG01000065">
    <property type="protein sequence ID" value="GIJ61449.1"/>
    <property type="molecule type" value="Genomic_DNA"/>
</dbReference>
<comment type="caution">
    <text evidence="1">The sequence shown here is derived from an EMBL/GenBank/DDBJ whole genome shotgun (WGS) entry which is preliminary data.</text>
</comment>
<reference evidence="1" key="1">
    <citation type="submission" date="2021-01" db="EMBL/GenBank/DDBJ databases">
        <title>Whole genome shotgun sequence of Virgisporangium aurantiacum NBRC 16421.</title>
        <authorList>
            <person name="Komaki H."/>
            <person name="Tamura T."/>
        </authorList>
    </citation>
    <scope>NUCLEOTIDE SEQUENCE</scope>
    <source>
        <strain evidence="1">NBRC 16421</strain>
    </source>
</reference>
<dbReference type="AlphaFoldDB" id="A0A8J4E4U0"/>
<name>A0A8J4E4U0_9ACTN</name>
<accession>A0A8J4E4U0</accession>
<protein>
    <submittedName>
        <fullName evidence="1">Uncharacterized protein</fullName>
    </submittedName>
</protein>
<proteinExistence type="predicted"/>
<sequence length="172" mass="17989">MAVLLVGSNPGLALHDGDGPPVAFVSVWRVDWSVRGAGTALVLSHSGRVRVVTPVPELGRWLADAFNRHFPEVAGLPWSEPAVTAAPVRLDLDPATGLTATAADVTVEISGPMDRRRVDVAAFPGNGLRLSTVYTPCAEGRLTIAGRRVDGAPRVTGASSTAFLADAEVWSD</sequence>
<dbReference type="RefSeq" id="WP_204006363.1">
    <property type="nucleotide sequence ID" value="NZ_BOPG01000065.1"/>
</dbReference>
<keyword evidence="2" id="KW-1185">Reference proteome</keyword>
<evidence type="ECO:0000313" key="2">
    <source>
        <dbReference type="Proteomes" id="UP000612585"/>
    </source>
</evidence>
<dbReference type="Proteomes" id="UP000612585">
    <property type="component" value="Unassembled WGS sequence"/>
</dbReference>
<evidence type="ECO:0000313" key="1">
    <source>
        <dbReference type="EMBL" id="GIJ61449.1"/>
    </source>
</evidence>
<organism evidence="1 2">
    <name type="scientific">Virgisporangium aurantiacum</name>
    <dbReference type="NCBI Taxonomy" id="175570"/>
    <lineage>
        <taxon>Bacteria</taxon>
        <taxon>Bacillati</taxon>
        <taxon>Actinomycetota</taxon>
        <taxon>Actinomycetes</taxon>
        <taxon>Micromonosporales</taxon>
        <taxon>Micromonosporaceae</taxon>
        <taxon>Virgisporangium</taxon>
    </lineage>
</organism>